<name>A0ABR3T364_9PEZI</name>
<dbReference type="Proteomes" id="UP001521116">
    <property type="component" value="Unassembled WGS sequence"/>
</dbReference>
<evidence type="ECO:0008006" key="4">
    <source>
        <dbReference type="Google" id="ProtNLM"/>
    </source>
</evidence>
<feature type="signal peptide" evidence="1">
    <location>
        <begin position="1"/>
        <end position="19"/>
    </location>
</feature>
<comment type="caution">
    <text evidence="2">The sequence shown here is derived from an EMBL/GenBank/DDBJ whole genome shotgun (WGS) entry which is preliminary data.</text>
</comment>
<keyword evidence="1" id="KW-0732">Signal</keyword>
<evidence type="ECO:0000313" key="2">
    <source>
        <dbReference type="EMBL" id="KAL1633984.1"/>
    </source>
</evidence>
<organism evidence="2 3">
    <name type="scientific">Neofusicoccum ribis</name>
    <dbReference type="NCBI Taxonomy" id="45134"/>
    <lineage>
        <taxon>Eukaryota</taxon>
        <taxon>Fungi</taxon>
        <taxon>Dikarya</taxon>
        <taxon>Ascomycota</taxon>
        <taxon>Pezizomycotina</taxon>
        <taxon>Dothideomycetes</taxon>
        <taxon>Dothideomycetes incertae sedis</taxon>
        <taxon>Botryosphaeriales</taxon>
        <taxon>Botryosphaeriaceae</taxon>
        <taxon>Neofusicoccum</taxon>
    </lineage>
</organism>
<evidence type="ECO:0000313" key="3">
    <source>
        <dbReference type="Proteomes" id="UP001521116"/>
    </source>
</evidence>
<gene>
    <name evidence="2" type="ORF">SLS56_002575</name>
</gene>
<dbReference type="EMBL" id="JAJVDC020000018">
    <property type="protein sequence ID" value="KAL1633984.1"/>
    <property type="molecule type" value="Genomic_DNA"/>
</dbReference>
<reference evidence="2 3" key="1">
    <citation type="submission" date="2024-02" db="EMBL/GenBank/DDBJ databases">
        <title>De novo assembly and annotation of 12 fungi associated with fruit tree decline syndrome in Ontario, Canada.</title>
        <authorList>
            <person name="Sulman M."/>
            <person name="Ellouze W."/>
            <person name="Ilyukhin E."/>
        </authorList>
    </citation>
    <scope>NUCLEOTIDE SEQUENCE [LARGE SCALE GENOMIC DNA]</scope>
    <source>
        <strain evidence="2 3">M1-105</strain>
    </source>
</reference>
<sequence>MKTTAIFASVLACAGGALAAEDTFKLIATGSGSSIDGKYLKVNAGFFYIGKETNSTCGDIAPVFEGGNEGWLAMYANGEQNQQQVYADISGATDGLLSYTGPIVEATNPDHVTDQFSRAADGKLSYADSNWLACPQATGEYLVYPEKAYGSPVGKDKCTTFEITTKKVRTPKVVCVYQ</sequence>
<accession>A0ABR3T364</accession>
<proteinExistence type="predicted"/>
<evidence type="ECO:0000256" key="1">
    <source>
        <dbReference type="SAM" id="SignalP"/>
    </source>
</evidence>
<feature type="chain" id="PRO_5046853953" description="Cell wall protein" evidence="1">
    <location>
        <begin position="20"/>
        <end position="178"/>
    </location>
</feature>
<keyword evidence="3" id="KW-1185">Reference proteome</keyword>
<protein>
    <recommendedName>
        <fullName evidence="4">Cell wall protein</fullName>
    </recommendedName>
</protein>